<gene>
    <name evidence="2" type="ORF">A0O21_04295</name>
</gene>
<proteinExistence type="predicted"/>
<organism evidence="2 3">
    <name type="scientific">Streptococcus pantholopis</name>
    <dbReference type="NCBI Taxonomy" id="1811193"/>
    <lineage>
        <taxon>Bacteria</taxon>
        <taxon>Bacillati</taxon>
        <taxon>Bacillota</taxon>
        <taxon>Bacilli</taxon>
        <taxon>Lactobacillales</taxon>
        <taxon>Streptococcaceae</taxon>
        <taxon>Streptococcus</taxon>
    </lineage>
</organism>
<dbReference type="InterPro" id="IPR023577">
    <property type="entry name" value="CYTH_domain"/>
</dbReference>
<protein>
    <submittedName>
        <fullName evidence="2">Adenylate cyclase</fullName>
    </submittedName>
</protein>
<dbReference type="EMBL" id="CP014699">
    <property type="protein sequence ID" value="AND79302.1"/>
    <property type="molecule type" value="Genomic_DNA"/>
</dbReference>
<name>A0A172Q7A6_9STRE</name>
<evidence type="ECO:0000259" key="1">
    <source>
        <dbReference type="PROSITE" id="PS51707"/>
    </source>
</evidence>
<reference evidence="2 3" key="1">
    <citation type="journal article" date="2016" name="Int. J. Syst. Evol. Microbiol.">
        <title>Streptococcuspantholopis sp. nov., isolated from faeces of the Tibetan antelope (Pantholops hodgsonii).</title>
        <authorList>
            <person name="Bai X."/>
            <person name="Xiong Y."/>
            <person name="Lu S."/>
            <person name="Jin D."/>
            <person name="Lai X."/>
            <person name="Yang J."/>
            <person name="Niu L."/>
            <person name="Hu S."/>
            <person name="Meng X."/>
            <person name="Pu J."/>
            <person name="Ye C."/>
            <person name="Xu J."/>
        </authorList>
    </citation>
    <scope>NUCLEOTIDE SEQUENCE [LARGE SCALE GENOMIC DNA]</scope>
    <source>
        <strain evidence="2 3">TA 26</strain>
    </source>
</reference>
<dbReference type="Proteomes" id="UP000077317">
    <property type="component" value="Chromosome"/>
</dbReference>
<dbReference type="OrthoDB" id="384378at2"/>
<feature type="domain" description="CYTH" evidence="1">
    <location>
        <begin position="3"/>
        <end position="189"/>
    </location>
</feature>
<dbReference type="STRING" id="1811193.A0O21_04295"/>
<dbReference type="PIRSF" id="PIRSF012526">
    <property type="entry name" value="CYTH_UCP012526"/>
    <property type="match status" value="1"/>
</dbReference>
<dbReference type="SMART" id="SM01118">
    <property type="entry name" value="CYTH"/>
    <property type="match status" value="1"/>
</dbReference>
<dbReference type="PROSITE" id="PS51707">
    <property type="entry name" value="CYTH"/>
    <property type="match status" value="1"/>
</dbReference>
<evidence type="ECO:0000313" key="3">
    <source>
        <dbReference type="Proteomes" id="UP000077317"/>
    </source>
</evidence>
<accession>A0A172Q7A6</accession>
<evidence type="ECO:0000313" key="2">
    <source>
        <dbReference type="EMBL" id="AND79302.1"/>
    </source>
</evidence>
<dbReference type="SUPFAM" id="SSF55154">
    <property type="entry name" value="CYTH-like phosphatases"/>
    <property type="match status" value="1"/>
</dbReference>
<dbReference type="InterPro" id="IPR033469">
    <property type="entry name" value="CYTH-like_dom_sf"/>
</dbReference>
<dbReference type="AlphaFoldDB" id="A0A172Q7A6"/>
<dbReference type="Pfam" id="PF01928">
    <property type="entry name" value="CYTH"/>
    <property type="match status" value="1"/>
</dbReference>
<reference evidence="3" key="2">
    <citation type="submission" date="2016-03" db="EMBL/GenBank/DDBJ databases">
        <title>Streptococcus antelopensis sp. nov., isolated from the feces of the Tibetan antelope (Pantholops hodgsonii) in Hoh Xil National Nature Reserve, Qinghai, China.</title>
        <authorList>
            <person name="Bai X."/>
        </authorList>
    </citation>
    <scope>NUCLEOTIDE SEQUENCE [LARGE SCALE GENOMIC DNA]</scope>
    <source>
        <strain evidence="3">TA 26</strain>
    </source>
</reference>
<keyword evidence="3" id="KW-1185">Reference proteome</keyword>
<dbReference type="Gene3D" id="2.40.320.10">
    <property type="entry name" value="Hypothetical Protein Pfu-838710-001"/>
    <property type="match status" value="1"/>
</dbReference>
<dbReference type="CDD" id="cd07762">
    <property type="entry name" value="CYTH-like_Pase_1"/>
    <property type="match status" value="1"/>
</dbReference>
<dbReference type="InterPro" id="IPR009195">
    <property type="entry name" value="Uncharacterised_YjbK"/>
</dbReference>
<dbReference type="RefSeq" id="WP_067061844.1">
    <property type="nucleotide sequence ID" value="NZ_CP014699.1"/>
</dbReference>
<dbReference type="KEGG" id="spat:A0O21_04295"/>
<sequence length="193" mass="22260">MTHLEIEYKTLLNKDEFNRLAAHFSHIPPVTQTNYYFDSPDFQLKAHRMSMRIRTFSDRAELTLKIPSTVGNLEHNLDFSLPQAKEIIKSGQIPACFIRDLIEDKGIRPDDLAVFGHLTTIRRENQTAMGLLALDYNFYTGRKDYELELEVTDADSGKKRFADFLDQNAITFKYAKSKIARLTSSLRAEKKLP</sequence>